<dbReference type="PANTHER" id="PTHR33710">
    <property type="entry name" value="BNAC02G09200D PROTEIN"/>
    <property type="match status" value="1"/>
</dbReference>
<evidence type="ECO:0000313" key="2">
    <source>
        <dbReference type="EMBL" id="CAA7021010.1"/>
    </source>
</evidence>
<protein>
    <recommendedName>
        <fullName evidence="1">Endonuclease/exonuclease/phosphatase domain-containing protein</fullName>
    </recommendedName>
</protein>
<evidence type="ECO:0000259" key="1">
    <source>
        <dbReference type="Pfam" id="PF03372"/>
    </source>
</evidence>
<keyword evidence="3" id="KW-1185">Reference proteome</keyword>
<gene>
    <name evidence="2" type="ORF">MERR_LOCUS8245</name>
</gene>
<dbReference type="OrthoDB" id="1110142at2759"/>
<organism evidence="2 3">
    <name type="scientific">Microthlaspi erraticum</name>
    <dbReference type="NCBI Taxonomy" id="1685480"/>
    <lineage>
        <taxon>Eukaryota</taxon>
        <taxon>Viridiplantae</taxon>
        <taxon>Streptophyta</taxon>
        <taxon>Embryophyta</taxon>
        <taxon>Tracheophyta</taxon>
        <taxon>Spermatophyta</taxon>
        <taxon>Magnoliopsida</taxon>
        <taxon>eudicotyledons</taxon>
        <taxon>Gunneridae</taxon>
        <taxon>Pentapetalae</taxon>
        <taxon>rosids</taxon>
        <taxon>malvids</taxon>
        <taxon>Brassicales</taxon>
        <taxon>Brassicaceae</taxon>
        <taxon>Coluteocarpeae</taxon>
        <taxon>Microthlaspi</taxon>
    </lineage>
</organism>
<dbReference type="AlphaFoldDB" id="A0A6D2HXR1"/>
<dbReference type="PANTHER" id="PTHR33710:SF79">
    <property type="entry name" value="OS06G0205337 PROTEIN"/>
    <property type="match status" value="1"/>
</dbReference>
<dbReference type="EMBL" id="CACVBM020000577">
    <property type="protein sequence ID" value="CAA7021010.1"/>
    <property type="molecule type" value="Genomic_DNA"/>
</dbReference>
<dbReference type="Pfam" id="PF03372">
    <property type="entry name" value="Exo_endo_phos"/>
    <property type="match status" value="1"/>
</dbReference>
<evidence type="ECO:0000313" key="3">
    <source>
        <dbReference type="Proteomes" id="UP000467841"/>
    </source>
</evidence>
<feature type="domain" description="Endonuclease/exonuclease/phosphatase" evidence="1">
    <location>
        <begin position="70"/>
        <end position="259"/>
    </location>
</feature>
<dbReference type="Proteomes" id="UP000467841">
    <property type="component" value="Unassembled WGS sequence"/>
</dbReference>
<sequence>MLESLVVHCPKPQLWQHLSHPLRKRTRIFTIRLLLFLKNPKLELSRIRESHDNLSSPRDAEKSSSGYHLLAETKNPDAFVLSKVKPLDYHHHVFVSPHNIANGGLALILKQDIKLEVISSCKNYFDTRIIYEDKVFYSTFVYGDPERANRRQTWDYLLDLNTLREAPWFLTGDFNDFIDNSKKEGGPVRAEGTFGDFRSFLSKGDLYDLRHSGNLFSWRGKRNDHLVRCRLDRALSNSEWAELNPSGRCEYLRYEGSDHRPLVSYFDPKRKKKKGNFRYDRQLKKNEEVTTLVAKVWTDETNKTVKEKVDQCRKAIVT</sequence>
<reference evidence="2" key="1">
    <citation type="submission" date="2020-01" db="EMBL/GenBank/DDBJ databases">
        <authorList>
            <person name="Mishra B."/>
        </authorList>
    </citation>
    <scope>NUCLEOTIDE SEQUENCE [LARGE SCALE GENOMIC DNA]</scope>
</reference>
<dbReference type="Gene3D" id="3.60.10.10">
    <property type="entry name" value="Endonuclease/exonuclease/phosphatase"/>
    <property type="match status" value="1"/>
</dbReference>
<name>A0A6D2HXR1_9BRAS</name>
<dbReference type="SUPFAM" id="SSF56219">
    <property type="entry name" value="DNase I-like"/>
    <property type="match status" value="1"/>
</dbReference>
<accession>A0A6D2HXR1</accession>
<dbReference type="GO" id="GO:0003824">
    <property type="term" value="F:catalytic activity"/>
    <property type="evidence" value="ECO:0007669"/>
    <property type="project" value="InterPro"/>
</dbReference>
<dbReference type="InterPro" id="IPR036691">
    <property type="entry name" value="Endo/exonu/phosph_ase_sf"/>
</dbReference>
<dbReference type="InterPro" id="IPR005135">
    <property type="entry name" value="Endo/exonuclease/phosphatase"/>
</dbReference>
<proteinExistence type="predicted"/>
<comment type="caution">
    <text evidence="2">The sequence shown here is derived from an EMBL/GenBank/DDBJ whole genome shotgun (WGS) entry which is preliminary data.</text>
</comment>